<accession>A0A8H3IB47</accession>
<keyword evidence="2" id="KW-1185">Reference proteome</keyword>
<name>A0A8H3IB47_9LECA</name>
<dbReference type="OrthoDB" id="5415587at2759"/>
<dbReference type="Proteomes" id="UP000664521">
    <property type="component" value="Unassembled WGS sequence"/>
</dbReference>
<reference evidence="1" key="1">
    <citation type="submission" date="2021-03" db="EMBL/GenBank/DDBJ databases">
        <authorList>
            <person name="Tagirdzhanova G."/>
        </authorList>
    </citation>
    <scope>NUCLEOTIDE SEQUENCE</scope>
</reference>
<gene>
    <name evidence="1" type="ORF">HETSPECPRED_000458</name>
</gene>
<organism evidence="1 2">
    <name type="scientific">Heterodermia speciosa</name>
    <dbReference type="NCBI Taxonomy" id="116794"/>
    <lineage>
        <taxon>Eukaryota</taxon>
        <taxon>Fungi</taxon>
        <taxon>Dikarya</taxon>
        <taxon>Ascomycota</taxon>
        <taxon>Pezizomycotina</taxon>
        <taxon>Lecanoromycetes</taxon>
        <taxon>OSLEUM clade</taxon>
        <taxon>Lecanoromycetidae</taxon>
        <taxon>Caliciales</taxon>
        <taxon>Physciaceae</taxon>
        <taxon>Heterodermia</taxon>
    </lineage>
</organism>
<dbReference type="EMBL" id="CAJPDS010000010">
    <property type="protein sequence ID" value="CAF9911828.1"/>
    <property type="molecule type" value="Genomic_DNA"/>
</dbReference>
<proteinExistence type="predicted"/>
<evidence type="ECO:0000313" key="2">
    <source>
        <dbReference type="Proteomes" id="UP000664521"/>
    </source>
</evidence>
<evidence type="ECO:0000313" key="1">
    <source>
        <dbReference type="EMBL" id="CAF9911828.1"/>
    </source>
</evidence>
<sequence>MALVLQGAGVLQQIQLGVNELAASLFVGKYVGSILTRKQDAKLFQVLEDEFGVKVKGVPAWLEDVQLDRKFCILGEGLRRIEGKSSMQHVRINTLEGLATFLVLCSRYSIPDKAIVKLLEVFLLGGLGAIDRGKLQDEALPYTLKPLVAAFIRSTKDADAASKQNAKAQTWMSELLLKVDLPRYCFSKKNSQHVFTKLSQFIGDLLGGSTVEEEFIKHTKAPQRSNRSHPDDGRRRIHETVSLDVANVALLAAANGADLCVECITDTTQIILPSHIKPTETKFLVRLWLTQPPANVSQILKMSDPVEKATYLSSYDHVENDSRSALTIFGGATELAAAVSSAFGYTAGSLGGSPHQRIGEMWDKALQSGKSFTWAVKPMPNLLYPMRFHFLLPDRRLDPHETMLANAISKMDSRMAPLSREIASIIDELYRWKSYTHTAFESELISAVQVINVGMAVGALHNITQPLAPDDAQYALSLQSIDHNGALSDLCPHALIEGVSHQELIWAASTLWGGASIASQGHASINDSVQGVVAPHCVVLLDVIRNPLLFVRKGMSGKLLTMCRGSVPLLARDPNNGFVLAPDTKYTEPERQDLVVQSVNEADQITEMTTDMIITFEPDVLGPSPFRSHFCCWYMGNLAFEVHPIIVFKNILHRGTESMPHDNPAGLQRSGVASGEVLMKTLGWIELLSLKKYRVEGGVVVLNAHDKAGWLVSMAGLAGPGKVVFQRLQSVDLSLCQIESEDTVLLSTLH</sequence>
<protein>
    <submittedName>
        <fullName evidence="1">Uncharacterized protein</fullName>
    </submittedName>
</protein>
<dbReference type="AlphaFoldDB" id="A0A8H3IB47"/>
<comment type="caution">
    <text evidence="1">The sequence shown here is derived from an EMBL/GenBank/DDBJ whole genome shotgun (WGS) entry which is preliminary data.</text>
</comment>